<evidence type="ECO:0000313" key="2">
    <source>
        <dbReference type="Proteomes" id="UP000663848"/>
    </source>
</evidence>
<dbReference type="Proteomes" id="UP000663848">
    <property type="component" value="Unassembled WGS sequence"/>
</dbReference>
<organism evidence="1 2">
    <name type="scientific">Rotaria socialis</name>
    <dbReference type="NCBI Taxonomy" id="392032"/>
    <lineage>
        <taxon>Eukaryota</taxon>
        <taxon>Metazoa</taxon>
        <taxon>Spiralia</taxon>
        <taxon>Gnathifera</taxon>
        <taxon>Rotifera</taxon>
        <taxon>Eurotatoria</taxon>
        <taxon>Bdelloidea</taxon>
        <taxon>Philodinida</taxon>
        <taxon>Philodinidae</taxon>
        <taxon>Rotaria</taxon>
    </lineage>
</organism>
<dbReference type="AlphaFoldDB" id="A0A821ZL45"/>
<evidence type="ECO:0000313" key="1">
    <source>
        <dbReference type="EMBL" id="CAF4980593.1"/>
    </source>
</evidence>
<name>A0A821ZL45_9BILA</name>
<gene>
    <name evidence="1" type="ORF">QYT958_LOCUS36123</name>
</gene>
<reference evidence="1" key="1">
    <citation type="submission" date="2021-02" db="EMBL/GenBank/DDBJ databases">
        <authorList>
            <person name="Nowell W R."/>
        </authorList>
    </citation>
    <scope>NUCLEOTIDE SEQUENCE</scope>
</reference>
<comment type="caution">
    <text evidence="1">The sequence shown here is derived from an EMBL/GenBank/DDBJ whole genome shotgun (WGS) entry which is preliminary data.</text>
</comment>
<proteinExistence type="predicted"/>
<accession>A0A821ZL45</accession>
<sequence length="109" mass="13035">MNRTHIKHNSERYGLHDRWKQHRVEGWIKQIRSQHQFDPIGIKKVECRRTSCSGNIETNEVNNQKEIKLEIESVQIPKLYRHSSLVTDMKSLKFKSLSMNFMKPICFHT</sequence>
<protein>
    <submittedName>
        <fullName evidence="1">Uncharacterized protein</fullName>
    </submittedName>
</protein>
<dbReference type="EMBL" id="CAJOBR010028287">
    <property type="protein sequence ID" value="CAF4980593.1"/>
    <property type="molecule type" value="Genomic_DNA"/>
</dbReference>